<gene>
    <name evidence="1" type="ORF">HYPSUDRAFT_850510</name>
</gene>
<dbReference type="STRING" id="945553.A0A0D2M904"/>
<evidence type="ECO:0000313" key="1">
    <source>
        <dbReference type="EMBL" id="KJA19813.1"/>
    </source>
</evidence>
<keyword evidence="2" id="KW-1185">Reference proteome</keyword>
<organism evidence="1 2">
    <name type="scientific">Hypholoma sublateritium (strain FD-334 SS-4)</name>
    <dbReference type="NCBI Taxonomy" id="945553"/>
    <lineage>
        <taxon>Eukaryota</taxon>
        <taxon>Fungi</taxon>
        <taxon>Dikarya</taxon>
        <taxon>Basidiomycota</taxon>
        <taxon>Agaricomycotina</taxon>
        <taxon>Agaricomycetes</taxon>
        <taxon>Agaricomycetidae</taxon>
        <taxon>Agaricales</taxon>
        <taxon>Agaricineae</taxon>
        <taxon>Strophariaceae</taxon>
        <taxon>Hypholoma</taxon>
    </lineage>
</organism>
<dbReference type="AlphaFoldDB" id="A0A0D2M904"/>
<dbReference type="EMBL" id="KN817573">
    <property type="protein sequence ID" value="KJA19813.1"/>
    <property type="molecule type" value="Genomic_DNA"/>
</dbReference>
<protein>
    <submittedName>
        <fullName evidence="1">Uncharacterized protein</fullName>
    </submittedName>
</protein>
<dbReference type="Proteomes" id="UP000054270">
    <property type="component" value="Unassembled WGS sequence"/>
</dbReference>
<dbReference type="OrthoDB" id="2563669at2759"/>
<proteinExistence type="predicted"/>
<dbReference type="Gene3D" id="2.60.120.260">
    <property type="entry name" value="Galactose-binding domain-like"/>
    <property type="match status" value="1"/>
</dbReference>
<reference evidence="2" key="1">
    <citation type="submission" date="2014-04" db="EMBL/GenBank/DDBJ databases">
        <title>Evolutionary Origins and Diversification of the Mycorrhizal Mutualists.</title>
        <authorList>
            <consortium name="DOE Joint Genome Institute"/>
            <consortium name="Mycorrhizal Genomics Consortium"/>
            <person name="Kohler A."/>
            <person name="Kuo A."/>
            <person name="Nagy L.G."/>
            <person name="Floudas D."/>
            <person name="Copeland A."/>
            <person name="Barry K.W."/>
            <person name="Cichocki N."/>
            <person name="Veneault-Fourrey C."/>
            <person name="LaButti K."/>
            <person name="Lindquist E.A."/>
            <person name="Lipzen A."/>
            <person name="Lundell T."/>
            <person name="Morin E."/>
            <person name="Murat C."/>
            <person name="Riley R."/>
            <person name="Ohm R."/>
            <person name="Sun H."/>
            <person name="Tunlid A."/>
            <person name="Henrissat B."/>
            <person name="Grigoriev I.V."/>
            <person name="Hibbett D.S."/>
            <person name="Martin F."/>
        </authorList>
    </citation>
    <scope>NUCLEOTIDE SEQUENCE [LARGE SCALE GENOMIC DNA]</scope>
    <source>
        <strain evidence="2">FD-334 SS-4</strain>
    </source>
</reference>
<dbReference type="OMA" id="YDNTWAP"/>
<sequence>MNMPSFTTLIEDTSPILIYSQSGWRSGTSETDGPLDQYTESSFALALTLGATMNFAFNGSGIALVGGMRPNHGTYSVTVDGTQSAPANGQSNTSLFNQTMFEDHSLQQGFHTLILTNEQGDDIDIDYVGRGGHEKQRAV</sequence>
<name>A0A0D2M904_HYPSF</name>
<evidence type="ECO:0000313" key="2">
    <source>
        <dbReference type="Proteomes" id="UP000054270"/>
    </source>
</evidence>
<accession>A0A0D2M904</accession>